<dbReference type="KEGG" id="xba:C7S18_13985"/>
<dbReference type="InterPro" id="IPR035901">
    <property type="entry name" value="GIY-YIG_endonuc_sf"/>
</dbReference>
<organism evidence="2 3">
    <name type="scientific">Ahniella affigens</name>
    <dbReference type="NCBI Taxonomy" id="2021234"/>
    <lineage>
        <taxon>Bacteria</taxon>
        <taxon>Pseudomonadati</taxon>
        <taxon>Pseudomonadota</taxon>
        <taxon>Gammaproteobacteria</taxon>
        <taxon>Lysobacterales</taxon>
        <taxon>Rhodanobacteraceae</taxon>
        <taxon>Ahniella</taxon>
    </lineage>
</organism>
<keyword evidence="3" id="KW-1185">Reference proteome</keyword>
<dbReference type="EMBL" id="CP027860">
    <property type="protein sequence ID" value="AVP98234.1"/>
    <property type="molecule type" value="Genomic_DNA"/>
</dbReference>
<dbReference type="InterPro" id="IPR000305">
    <property type="entry name" value="GIY-YIG_endonuc"/>
</dbReference>
<name>A0A2P1PTR4_9GAMM</name>
<gene>
    <name evidence="2" type="ORF">C7S18_13985</name>
</gene>
<dbReference type="SUPFAM" id="SSF82771">
    <property type="entry name" value="GIY-YIG endonuclease"/>
    <property type="match status" value="1"/>
</dbReference>
<evidence type="ECO:0000259" key="1">
    <source>
        <dbReference type="PROSITE" id="PS50164"/>
    </source>
</evidence>
<reference evidence="2 3" key="1">
    <citation type="submission" date="2018-03" db="EMBL/GenBank/DDBJ databases">
        <title>Ahniella affigens gen. nov., sp. nov., a gammaproteobacterium isolated from sandy soil near a stream.</title>
        <authorList>
            <person name="Ko Y."/>
            <person name="Kim J.-H."/>
        </authorList>
    </citation>
    <scope>NUCLEOTIDE SEQUENCE [LARGE SCALE GENOMIC DNA]</scope>
    <source>
        <strain evidence="2 3">D13</strain>
    </source>
</reference>
<dbReference type="Proteomes" id="UP000241074">
    <property type="component" value="Chromosome"/>
</dbReference>
<dbReference type="OrthoDB" id="9803913at2"/>
<evidence type="ECO:0000313" key="2">
    <source>
        <dbReference type="EMBL" id="AVP98234.1"/>
    </source>
</evidence>
<proteinExistence type="predicted"/>
<dbReference type="RefSeq" id="WP_106892154.1">
    <property type="nucleotide sequence ID" value="NZ_CP027860.1"/>
</dbReference>
<dbReference type="AlphaFoldDB" id="A0A2P1PTR4"/>
<dbReference type="PROSITE" id="PS50164">
    <property type="entry name" value="GIY_YIG"/>
    <property type="match status" value="1"/>
</dbReference>
<sequence length="120" mass="14020">MRFRTFKGYIADFCRLPIHLAGNSFPGIYAFVSVDALGRERWIYIGQSIDVKDRLLDHEKWKAIMAYQPTHCYVARVESEVDRDDVEQCMIVFYSPLLNVQHKREQSLYGLFGTRPSKQA</sequence>
<feature type="domain" description="GIY-YIG" evidence="1">
    <location>
        <begin position="24"/>
        <end position="100"/>
    </location>
</feature>
<accession>A0A2P1PTR4</accession>
<reference evidence="2 3" key="2">
    <citation type="submission" date="2018-03" db="EMBL/GenBank/DDBJ databases">
        <authorList>
            <person name="Keele B.F."/>
        </authorList>
    </citation>
    <scope>NUCLEOTIDE SEQUENCE [LARGE SCALE GENOMIC DNA]</scope>
    <source>
        <strain evidence="2 3">D13</strain>
    </source>
</reference>
<evidence type="ECO:0000313" key="3">
    <source>
        <dbReference type="Proteomes" id="UP000241074"/>
    </source>
</evidence>
<protein>
    <recommendedName>
        <fullName evidence="1">GIY-YIG domain-containing protein</fullName>
    </recommendedName>
</protein>